<organism evidence="9 10">
    <name type="scientific">Candidatus Ornithocaccomicrobium faecavium</name>
    <dbReference type="NCBI Taxonomy" id="2840890"/>
    <lineage>
        <taxon>Bacteria</taxon>
        <taxon>Bacillati</taxon>
        <taxon>Bacillota</taxon>
        <taxon>Clostridia</taxon>
        <taxon>Candidatus Ornithocaccomicrobium</taxon>
    </lineage>
</organism>
<comment type="subcellular location">
    <subcellularLocation>
        <location evidence="1 7">Cell membrane</location>
        <topology evidence="1 7">Multi-pass membrane protein</topology>
    </subcellularLocation>
</comment>
<evidence type="ECO:0000259" key="8">
    <source>
        <dbReference type="PROSITE" id="PS50928"/>
    </source>
</evidence>
<dbReference type="Gene3D" id="1.10.3720.10">
    <property type="entry name" value="MetI-like"/>
    <property type="match status" value="1"/>
</dbReference>
<keyword evidence="6 7" id="KW-0472">Membrane</keyword>
<feature type="transmembrane region" description="Helical" evidence="7">
    <location>
        <begin position="85"/>
        <end position="105"/>
    </location>
</feature>
<dbReference type="EMBL" id="DVOT01000098">
    <property type="protein sequence ID" value="HIV27396.1"/>
    <property type="molecule type" value="Genomic_DNA"/>
</dbReference>
<dbReference type="Pfam" id="PF00528">
    <property type="entry name" value="BPD_transp_1"/>
    <property type="match status" value="1"/>
</dbReference>
<feature type="domain" description="ABC transmembrane type-1" evidence="8">
    <location>
        <begin position="82"/>
        <end position="281"/>
    </location>
</feature>
<evidence type="ECO:0000256" key="7">
    <source>
        <dbReference type="RuleBase" id="RU363032"/>
    </source>
</evidence>
<dbReference type="GO" id="GO:0055085">
    <property type="term" value="P:transmembrane transport"/>
    <property type="evidence" value="ECO:0007669"/>
    <property type="project" value="InterPro"/>
</dbReference>
<evidence type="ECO:0000256" key="5">
    <source>
        <dbReference type="ARBA" id="ARBA00022989"/>
    </source>
</evidence>
<dbReference type="AlphaFoldDB" id="A0A9D1P7A5"/>
<name>A0A9D1P7A5_9FIRM</name>
<comment type="caution">
    <text evidence="9">The sequence shown here is derived from an EMBL/GenBank/DDBJ whole genome shotgun (WGS) entry which is preliminary data.</text>
</comment>
<dbReference type="PROSITE" id="PS50928">
    <property type="entry name" value="ABC_TM1"/>
    <property type="match status" value="1"/>
</dbReference>
<keyword evidence="4 7" id="KW-0812">Transmembrane</keyword>
<accession>A0A9D1P7A5</accession>
<feature type="transmembrane region" description="Helical" evidence="7">
    <location>
        <begin position="149"/>
        <end position="169"/>
    </location>
</feature>
<sequence length="302" mass="33722">MKQTRASIFSRQSTGDRVFEIVNTALLALILLVILYPLWFVVIASVSDPAKVVAGDVLLWPAGVSFEAYRMVFRDSMIMTGYRNTLYYTLLGTAINLVMTVLAAYPLSRKDWVGRGFFMALVMFTMFFSGGTIPTYLLMNDLGLINTTWALVLPGAVSVYNAIVMRTFFINSIPLELQEAAQVDGCSNTRLLLRIVLPLSKPILAVMVLFYGVAHWNAFFGALIYITESDRYPLQLVLRSILIQNTASQDMLGEVDTLGNRVMLAETIKYALIIVSTLPMMVLYPFLQRFFEKGVMVGSVKG</sequence>
<feature type="transmembrane region" description="Helical" evidence="7">
    <location>
        <begin position="21"/>
        <end position="46"/>
    </location>
</feature>
<dbReference type="InterPro" id="IPR000515">
    <property type="entry name" value="MetI-like"/>
</dbReference>
<protein>
    <submittedName>
        <fullName evidence="9">Carbohydrate ABC transporter permease</fullName>
    </submittedName>
</protein>
<evidence type="ECO:0000313" key="10">
    <source>
        <dbReference type="Proteomes" id="UP000886884"/>
    </source>
</evidence>
<evidence type="ECO:0000256" key="3">
    <source>
        <dbReference type="ARBA" id="ARBA00022475"/>
    </source>
</evidence>
<dbReference type="InterPro" id="IPR035906">
    <property type="entry name" value="MetI-like_sf"/>
</dbReference>
<reference evidence="9" key="2">
    <citation type="journal article" date="2021" name="PeerJ">
        <title>Extensive microbial diversity within the chicken gut microbiome revealed by metagenomics and culture.</title>
        <authorList>
            <person name="Gilroy R."/>
            <person name="Ravi A."/>
            <person name="Getino M."/>
            <person name="Pursley I."/>
            <person name="Horton D.L."/>
            <person name="Alikhan N.F."/>
            <person name="Baker D."/>
            <person name="Gharbi K."/>
            <person name="Hall N."/>
            <person name="Watson M."/>
            <person name="Adriaenssens E.M."/>
            <person name="Foster-Nyarko E."/>
            <person name="Jarju S."/>
            <person name="Secka A."/>
            <person name="Antonio M."/>
            <person name="Oren A."/>
            <person name="Chaudhuri R.R."/>
            <person name="La Ragione R."/>
            <person name="Hildebrand F."/>
            <person name="Pallen M.J."/>
        </authorList>
    </citation>
    <scope>NUCLEOTIDE SEQUENCE</scope>
    <source>
        <strain evidence="9">CHK183-6373</strain>
    </source>
</reference>
<reference evidence="9" key="1">
    <citation type="submission" date="2020-10" db="EMBL/GenBank/DDBJ databases">
        <authorList>
            <person name="Gilroy R."/>
        </authorList>
    </citation>
    <scope>NUCLEOTIDE SEQUENCE</scope>
    <source>
        <strain evidence="9">CHK183-6373</strain>
    </source>
</reference>
<comment type="similarity">
    <text evidence="7">Belongs to the binding-protein-dependent transport system permease family.</text>
</comment>
<evidence type="ECO:0000256" key="2">
    <source>
        <dbReference type="ARBA" id="ARBA00022448"/>
    </source>
</evidence>
<dbReference type="Proteomes" id="UP000886884">
    <property type="component" value="Unassembled WGS sequence"/>
</dbReference>
<dbReference type="PANTHER" id="PTHR43744">
    <property type="entry name" value="ABC TRANSPORTER PERMEASE PROTEIN MG189-RELATED-RELATED"/>
    <property type="match status" value="1"/>
</dbReference>
<feature type="transmembrane region" description="Helical" evidence="7">
    <location>
        <begin position="117"/>
        <end position="137"/>
    </location>
</feature>
<keyword evidence="3" id="KW-1003">Cell membrane</keyword>
<dbReference type="PANTHER" id="PTHR43744:SF9">
    <property type="entry name" value="POLYGALACTURONAN_RHAMNOGALACTURONAN TRANSPORT SYSTEM PERMEASE PROTEIN YTCP"/>
    <property type="match status" value="1"/>
</dbReference>
<evidence type="ECO:0000313" key="9">
    <source>
        <dbReference type="EMBL" id="HIV27396.1"/>
    </source>
</evidence>
<proteinExistence type="inferred from homology"/>
<evidence type="ECO:0000256" key="6">
    <source>
        <dbReference type="ARBA" id="ARBA00023136"/>
    </source>
</evidence>
<evidence type="ECO:0000256" key="1">
    <source>
        <dbReference type="ARBA" id="ARBA00004651"/>
    </source>
</evidence>
<gene>
    <name evidence="9" type="ORF">IAA64_05475</name>
</gene>
<feature type="transmembrane region" description="Helical" evidence="7">
    <location>
        <begin position="270"/>
        <end position="287"/>
    </location>
</feature>
<dbReference type="SUPFAM" id="SSF161098">
    <property type="entry name" value="MetI-like"/>
    <property type="match status" value="1"/>
</dbReference>
<keyword evidence="2 7" id="KW-0813">Transport</keyword>
<dbReference type="CDD" id="cd06261">
    <property type="entry name" value="TM_PBP2"/>
    <property type="match status" value="1"/>
</dbReference>
<dbReference type="GO" id="GO:0005886">
    <property type="term" value="C:plasma membrane"/>
    <property type="evidence" value="ECO:0007669"/>
    <property type="project" value="UniProtKB-SubCell"/>
</dbReference>
<keyword evidence="5 7" id="KW-1133">Transmembrane helix</keyword>
<evidence type="ECO:0000256" key="4">
    <source>
        <dbReference type="ARBA" id="ARBA00022692"/>
    </source>
</evidence>